<feature type="region of interest" description="Disordered" evidence="11">
    <location>
        <begin position="301"/>
        <end position="346"/>
    </location>
</feature>
<dbReference type="Pfam" id="PF00271">
    <property type="entry name" value="Helicase_C"/>
    <property type="match status" value="1"/>
</dbReference>
<proteinExistence type="inferred from homology"/>
<dbReference type="Gene3D" id="3.40.50.10810">
    <property type="entry name" value="Tandem AAA-ATPase domain"/>
    <property type="match status" value="1"/>
</dbReference>
<dbReference type="OrthoDB" id="413460at2759"/>
<feature type="domain" description="Helicase ATP-binding" evidence="12">
    <location>
        <begin position="373"/>
        <end position="567"/>
    </location>
</feature>
<dbReference type="PROSITE" id="PS51192">
    <property type="entry name" value="HELICASE_ATP_BIND_1"/>
    <property type="match status" value="1"/>
</dbReference>
<keyword evidence="9" id="KW-0234">DNA repair</keyword>
<evidence type="ECO:0000256" key="4">
    <source>
        <dbReference type="ARBA" id="ARBA00022763"/>
    </source>
</evidence>
<dbReference type="PANTHER" id="PTHR45629">
    <property type="entry name" value="SNF2/RAD54 FAMILY MEMBER"/>
    <property type="match status" value="1"/>
</dbReference>
<evidence type="ECO:0000259" key="12">
    <source>
        <dbReference type="PROSITE" id="PS51192"/>
    </source>
</evidence>
<protein>
    <submittedName>
        <fullName evidence="14">SNF2 family N-terminal domain-containing protein</fullName>
    </submittedName>
</protein>
<keyword evidence="5" id="KW-0378">Hydrolase</keyword>
<dbReference type="InterPro" id="IPR001650">
    <property type="entry name" value="Helicase_C-like"/>
</dbReference>
<dbReference type="Pfam" id="PF00176">
    <property type="entry name" value="SNF2-rel_dom"/>
    <property type="match status" value="1"/>
</dbReference>
<evidence type="ECO:0000256" key="8">
    <source>
        <dbReference type="ARBA" id="ARBA00023125"/>
    </source>
</evidence>
<accession>A0A6A6P288</accession>
<dbReference type="InterPro" id="IPR027417">
    <property type="entry name" value="P-loop_NTPase"/>
</dbReference>
<dbReference type="CDD" id="cd18793">
    <property type="entry name" value="SF2_C_SNF"/>
    <property type="match status" value="1"/>
</dbReference>
<evidence type="ECO:0000256" key="2">
    <source>
        <dbReference type="ARBA" id="ARBA00007025"/>
    </source>
</evidence>
<feature type="compositionally biased region" description="Basic and acidic residues" evidence="11">
    <location>
        <begin position="301"/>
        <end position="334"/>
    </location>
</feature>
<dbReference type="PANTHER" id="PTHR45629:SF7">
    <property type="entry name" value="DNA EXCISION REPAIR PROTEIN ERCC-6-RELATED"/>
    <property type="match status" value="1"/>
</dbReference>
<evidence type="ECO:0000256" key="11">
    <source>
        <dbReference type="SAM" id="MobiDB-lite"/>
    </source>
</evidence>
<feature type="compositionally biased region" description="Basic and acidic residues" evidence="11">
    <location>
        <begin position="1029"/>
        <end position="1042"/>
    </location>
</feature>
<reference evidence="14" key="1">
    <citation type="journal article" date="2020" name="Stud. Mycol.">
        <title>101 Dothideomycetes genomes: a test case for predicting lifestyles and emergence of pathogens.</title>
        <authorList>
            <person name="Haridas S."/>
            <person name="Albert R."/>
            <person name="Binder M."/>
            <person name="Bloem J."/>
            <person name="Labutti K."/>
            <person name="Salamov A."/>
            <person name="Andreopoulos B."/>
            <person name="Baker S."/>
            <person name="Barry K."/>
            <person name="Bills G."/>
            <person name="Bluhm B."/>
            <person name="Cannon C."/>
            <person name="Castanera R."/>
            <person name="Culley D."/>
            <person name="Daum C."/>
            <person name="Ezra D."/>
            <person name="Gonzalez J."/>
            <person name="Henrissat B."/>
            <person name="Kuo A."/>
            <person name="Liang C."/>
            <person name="Lipzen A."/>
            <person name="Lutzoni F."/>
            <person name="Magnuson J."/>
            <person name="Mondo S."/>
            <person name="Nolan M."/>
            <person name="Ohm R."/>
            <person name="Pangilinan J."/>
            <person name="Park H.-J."/>
            <person name="Ramirez L."/>
            <person name="Alfaro M."/>
            <person name="Sun H."/>
            <person name="Tritt A."/>
            <person name="Yoshinaga Y."/>
            <person name="Zwiers L.-H."/>
            <person name="Turgeon B."/>
            <person name="Goodwin S."/>
            <person name="Spatafora J."/>
            <person name="Crous P."/>
            <person name="Grigoriev I."/>
        </authorList>
    </citation>
    <scope>NUCLEOTIDE SEQUENCE</scope>
    <source>
        <strain evidence="14">ATCC 16933</strain>
    </source>
</reference>
<keyword evidence="8" id="KW-0238">DNA-binding</keyword>
<feature type="compositionally biased region" description="Low complexity" evidence="11">
    <location>
        <begin position="933"/>
        <end position="945"/>
    </location>
</feature>
<sequence length="1149" mass="128560">MEEGEVNLEALMAGARDQAEIEKDIGRQADQFLVGQANERDQKRFDKTNEHIKRLRGQVKVRKDSLSRPIGARARARARSEIENLEGQIHGLESELSQIQERVENRHAGKGDEERQDTTKRLAHESRREFLIRTGKITPFSKQGKAPKASENLREVLLEAEEGGEDEGEGDEKEDEVAPAPLSHVNLVKPGFDSETRSPSSNKRRRVESSSPRSDVGKRGLTDESAEDEYDPGMTDAQLAALAEGSDSDEDFKDTPGTKKRKAAKSSSSKKTSDTSTQDLRGADDGNETVYLARLSDWTERRSEARRKAEAQKRGVRVEELSPDPDDGKPEWQKPHPSVESVQLDGDDSEFRIPGDIFPALFDYQKTGVKWLRELYQQSVGGIVGDEMGLGKTIQVISFLAGLHHSGMLNGPCIVVAPATVLSNWANEFHRWWPPLRVSILHSSGSGMLDVGKESRYENELELEEESNGKRPPKGFKAAKGIVDRVKQKGHVLITTYTGLQTYEKLFVETQWQYAVLDEGHKIRNPNAAITVYAKELQTHNRIILSGTPIQNNLTELWSLFDFIYPMLLGTLVTFRTQFETPIKRGGYANASNLEVETAARCAETLKDAISPYLLQRFKVDVAADLPKKTEKVLFCRLTLPQRKEYEKFLTSDQMQRVYSGKLDQLVAIDALRKISNHPDLADYKFLAKKPGYDYGAGNKSGKMQVVKALITQWRKEGHKTLLFSQHRITLDILENYMKKQQVEYRRMDGSTSIKSRQGLINEFNRDPKIEVFLLTTKVGGLGVNLTGADRVIIFDPDWNPSTDTQARERSWRLGQKRDVEIYRLMSAGTIEEKIYHRQIYKSFLSNKILKDPTQKQAFQYHDLHDLFTLGDAETPSTETSRIFQGSDVELMNSSEKNRTEKTFGSVYGISREEAFQAGSDTTKPSSSRAPTSNADAAESSSAANPHDDRILSSILGGSGVHSAMSHDSIMMGSNKKVRPRADPDIITREARRCADEAARHLKEAAEVARTLPAGVPTWTGEVGSAGRPTEEARGLPSRTRDAPASTGLLNELARGQQQQGGDQGLSASGDDSKLNMLKNIRDFITAHGGMVYTQNLVDHFQHMCRNQQTTAQFREMVKKIADLSPGRNGRGRWTLKAEYRDRGRGRSG</sequence>
<feature type="domain" description="Helicase C-terminal" evidence="13">
    <location>
        <begin position="706"/>
        <end position="860"/>
    </location>
</feature>
<comment type="similarity">
    <text evidence="2">Belongs to the SNF2/RAD54 helicase family.</text>
</comment>
<dbReference type="GO" id="GO:0016787">
    <property type="term" value="F:hydrolase activity"/>
    <property type="evidence" value="ECO:0007669"/>
    <property type="project" value="UniProtKB-KW"/>
</dbReference>
<feature type="compositionally biased region" description="Polar residues" evidence="11">
    <location>
        <begin position="919"/>
        <end position="932"/>
    </location>
</feature>
<keyword evidence="15" id="KW-1185">Reference proteome</keyword>
<dbReference type="EMBL" id="MU001679">
    <property type="protein sequence ID" value="KAF2457897.1"/>
    <property type="molecule type" value="Genomic_DNA"/>
</dbReference>
<keyword evidence="6" id="KW-0347">Helicase</keyword>
<evidence type="ECO:0000256" key="7">
    <source>
        <dbReference type="ARBA" id="ARBA00022840"/>
    </source>
</evidence>
<evidence type="ECO:0000313" key="15">
    <source>
        <dbReference type="Proteomes" id="UP000799766"/>
    </source>
</evidence>
<dbReference type="GO" id="GO:0005524">
    <property type="term" value="F:ATP binding"/>
    <property type="evidence" value="ECO:0007669"/>
    <property type="project" value="InterPro"/>
</dbReference>
<dbReference type="InterPro" id="IPR014001">
    <property type="entry name" value="Helicase_ATP-bd"/>
</dbReference>
<evidence type="ECO:0000256" key="10">
    <source>
        <dbReference type="ARBA" id="ARBA00023242"/>
    </source>
</evidence>
<evidence type="ECO:0000256" key="6">
    <source>
        <dbReference type="ARBA" id="ARBA00022806"/>
    </source>
</evidence>
<evidence type="ECO:0000256" key="1">
    <source>
        <dbReference type="ARBA" id="ARBA00004123"/>
    </source>
</evidence>
<feature type="region of interest" description="Disordered" evidence="11">
    <location>
        <begin position="1016"/>
        <end position="1044"/>
    </location>
</feature>
<feature type="compositionally biased region" description="Basic and acidic residues" evidence="11">
    <location>
        <begin position="101"/>
        <end position="131"/>
    </location>
</feature>
<keyword evidence="3" id="KW-0547">Nucleotide-binding</keyword>
<dbReference type="GO" id="GO:0008094">
    <property type="term" value="F:ATP-dependent activity, acting on DNA"/>
    <property type="evidence" value="ECO:0007669"/>
    <property type="project" value="TreeGrafter"/>
</dbReference>
<organism evidence="14 15">
    <name type="scientific">Lineolata rhizophorae</name>
    <dbReference type="NCBI Taxonomy" id="578093"/>
    <lineage>
        <taxon>Eukaryota</taxon>
        <taxon>Fungi</taxon>
        <taxon>Dikarya</taxon>
        <taxon>Ascomycota</taxon>
        <taxon>Pezizomycotina</taxon>
        <taxon>Dothideomycetes</taxon>
        <taxon>Dothideomycetes incertae sedis</taxon>
        <taxon>Lineolatales</taxon>
        <taxon>Lineolataceae</taxon>
        <taxon>Lineolata</taxon>
    </lineage>
</organism>
<keyword evidence="7" id="KW-0067">ATP-binding</keyword>
<dbReference type="Proteomes" id="UP000799766">
    <property type="component" value="Unassembled WGS sequence"/>
</dbReference>
<keyword evidence="4" id="KW-0227">DNA damage</keyword>
<feature type="region of interest" description="Disordered" evidence="11">
    <location>
        <begin position="917"/>
        <end position="960"/>
    </location>
</feature>
<evidence type="ECO:0000256" key="3">
    <source>
        <dbReference type="ARBA" id="ARBA00022741"/>
    </source>
</evidence>
<dbReference type="FunFam" id="3.40.50.10810:FF:000094">
    <property type="entry name" value="DNA excision repair protein ERCC-6"/>
    <property type="match status" value="1"/>
</dbReference>
<comment type="subcellular location">
    <subcellularLocation>
        <location evidence="1">Nucleus</location>
    </subcellularLocation>
</comment>
<dbReference type="GO" id="GO:0005634">
    <property type="term" value="C:nucleus"/>
    <property type="evidence" value="ECO:0007669"/>
    <property type="project" value="TreeGrafter"/>
</dbReference>
<dbReference type="SMART" id="SM00487">
    <property type="entry name" value="DEXDc"/>
    <property type="match status" value="1"/>
</dbReference>
<dbReference type="AlphaFoldDB" id="A0A6A6P288"/>
<evidence type="ECO:0000259" key="13">
    <source>
        <dbReference type="PROSITE" id="PS51194"/>
    </source>
</evidence>
<dbReference type="CDD" id="cd22254">
    <property type="entry name" value="CSB_WHD"/>
    <property type="match status" value="1"/>
</dbReference>
<dbReference type="InterPro" id="IPR049730">
    <property type="entry name" value="SNF2/RAD54-like_C"/>
</dbReference>
<dbReference type="InterPro" id="IPR000330">
    <property type="entry name" value="SNF2_N"/>
</dbReference>
<feature type="compositionally biased region" description="Acidic residues" evidence="11">
    <location>
        <begin position="158"/>
        <end position="177"/>
    </location>
</feature>
<dbReference type="CDD" id="cd18000">
    <property type="entry name" value="DEXHc_ERCC6"/>
    <property type="match status" value="1"/>
</dbReference>
<gene>
    <name evidence="14" type="ORF">BDY21DRAFT_343087</name>
</gene>
<keyword evidence="10" id="KW-0539">Nucleus</keyword>
<dbReference type="Pfam" id="PF25875">
    <property type="entry name" value="WHD_Rad26_CSB"/>
    <property type="match status" value="1"/>
</dbReference>
<evidence type="ECO:0000313" key="14">
    <source>
        <dbReference type="EMBL" id="KAF2457897.1"/>
    </source>
</evidence>
<feature type="region of interest" description="Disordered" evidence="11">
    <location>
        <begin position="89"/>
        <end position="288"/>
    </location>
</feature>
<dbReference type="InterPro" id="IPR050496">
    <property type="entry name" value="SNF2_RAD54_helicase_repair"/>
</dbReference>
<dbReference type="SMART" id="SM00490">
    <property type="entry name" value="HELICc"/>
    <property type="match status" value="1"/>
</dbReference>
<dbReference type="PROSITE" id="PS51194">
    <property type="entry name" value="HELICASE_CTER"/>
    <property type="match status" value="1"/>
</dbReference>
<evidence type="ECO:0000256" key="9">
    <source>
        <dbReference type="ARBA" id="ARBA00023204"/>
    </source>
</evidence>
<feature type="compositionally biased region" description="Low complexity" evidence="11">
    <location>
        <begin position="265"/>
        <end position="277"/>
    </location>
</feature>
<dbReference type="GO" id="GO:0006283">
    <property type="term" value="P:transcription-coupled nucleotide-excision repair"/>
    <property type="evidence" value="ECO:0007669"/>
    <property type="project" value="TreeGrafter"/>
</dbReference>
<evidence type="ECO:0000256" key="5">
    <source>
        <dbReference type="ARBA" id="ARBA00022801"/>
    </source>
</evidence>
<name>A0A6A6P288_9PEZI</name>
<dbReference type="InterPro" id="IPR038718">
    <property type="entry name" value="SNF2-like_sf"/>
</dbReference>
<dbReference type="SUPFAM" id="SSF52540">
    <property type="entry name" value="P-loop containing nucleoside triphosphate hydrolases"/>
    <property type="match status" value="2"/>
</dbReference>
<dbReference type="InterPro" id="IPR058951">
    <property type="entry name" value="WHD_Rad26_CSB-like"/>
</dbReference>
<dbReference type="Gene3D" id="3.40.50.300">
    <property type="entry name" value="P-loop containing nucleotide triphosphate hydrolases"/>
    <property type="match status" value="1"/>
</dbReference>